<comment type="caution">
    <text evidence="1">The sequence shown here is derived from an EMBL/GenBank/DDBJ whole genome shotgun (WGS) entry which is preliminary data.</text>
</comment>
<gene>
    <name evidence="1" type="ORF">KFK09_019469</name>
</gene>
<accession>A0A8T3AR60</accession>
<evidence type="ECO:0000313" key="2">
    <source>
        <dbReference type="Proteomes" id="UP000829196"/>
    </source>
</evidence>
<keyword evidence="2" id="KW-1185">Reference proteome</keyword>
<sequence>MSLPGLLRKFRSWELASRAVCPVLQSTMNEKKKIVVRKMQLSFCAAEEIIDVPVLLISQKPEFMLKLNVRDEEKVVLLVLLRGKAKKQHSATSRRSYPCYDQ</sequence>
<evidence type="ECO:0000313" key="1">
    <source>
        <dbReference type="EMBL" id="KAI0498581.1"/>
    </source>
</evidence>
<organism evidence="1 2">
    <name type="scientific">Dendrobium nobile</name>
    <name type="common">Orchid</name>
    <dbReference type="NCBI Taxonomy" id="94219"/>
    <lineage>
        <taxon>Eukaryota</taxon>
        <taxon>Viridiplantae</taxon>
        <taxon>Streptophyta</taxon>
        <taxon>Embryophyta</taxon>
        <taxon>Tracheophyta</taxon>
        <taxon>Spermatophyta</taxon>
        <taxon>Magnoliopsida</taxon>
        <taxon>Liliopsida</taxon>
        <taxon>Asparagales</taxon>
        <taxon>Orchidaceae</taxon>
        <taxon>Epidendroideae</taxon>
        <taxon>Malaxideae</taxon>
        <taxon>Dendrobiinae</taxon>
        <taxon>Dendrobium</taxon>
    </lineage>
</organism>
<protein>
    <submittedName>
        <fullName evidence="1">Uncharacterized protein</fullName>
    </submittedName>
</protein>
<dbReference type="EMBL" id="JAGYWB010000014">
    <property type="protein sequence ID" value="KAI0498581.1"/>
    <property type="molecule type" value="Genomic_DNA"/>
</dbReference>
<proteinExistence type="predicted"/>
<dbReference type="AlphaFoldDB" id="A0A8T3AR60"/>
<name>A0A8T3AR60_DENNO</name>
<dbReference type="Proteomes" id="UP000829196">
    <property type="component" value="Unassembled WGS sequence"/>
</dbReference>
<reference evidence="1" key="1">
    <citation type="journal article" date="2022" name="Front. Genet.">
        <title>Chromosome-Scale Assembly of the Dendrobium nobile Genome Provides Insights Into the Molecular Mechanism of the Biosynthesis of the Medicinal Active Ingredient of Dendrobium.</title>
        <authorList>
            <person name="Xu Q."/>
            <person name="Niu S.-C."/>
            <person name="Li K.-L."/>
            <person name="Zheng P.-J."/>
            <person name="Zhang X.-J."/>
            <person name="Jia Y."/>
            <person name="Liu Y."/>
            <person name="Niu Y.-X."/>
            <person name="Yu L.-H."/>
            <person name="Chen D.-F."/>
            <person name="Zhang G.-Q."/>
        </authorList>
    </citation>
    <scope>NUCLEOTIDE SEQUENCE</scope>
    <source>
        <tissue evidence="1">Leaf</tissue>
    </source>
</reference>